<dbReference type="PROSITE" id="PS00187">
    <property type="entry name" value="TPP_ENZYMES"/>
    <property type="match status" value="1"/>
</dbReference>
<dbReference type="Proteomes" id="UP000004925">
    <property type="component" value="Unassembled WGS sequence"/>
</dbReference>
<comment type="caution">
    <text evidence="12">The sequence shown here is derived from an EMBL/GenBank/DDBJ whole genome shotgun (WGS) entry which is preliminary data.</text>
</comment>
<comment type="subunit">
    <text evidence="3 10">Homodimer.</text>
</comment>
<dbReference type="Pfam" id="PF13292">
    <property type="entry name" value="DXP_synthase_N"/>
    <property type="match status" value="1"/>
</dbReference>
<dbReference type="NCBIfam" id="NF003933">
    <property type="entry name" value="PRK05444.2-2"/>
    <property type="match status" value="1"/>
</dbReference>
<feature type="binding site" evidence="10">
    <location>
        <position position="155"/>
    </location>
    <ligand>
        <name>thiamine diphosphate</name>
        <dbReference type="ChEBI" id="CHEBI:58937"/>
    </ligand>
</feature>
<feature type="binding site" evidence="10">
    <location>
        <position position="155"/>
    </location>
    <ligand>
        <name>Mg(2+)</name>
        <dbReference type="ChEBI" id="CHEBI:18420"/>
    </ligand>
</feature>
<reference evidence="12 13" key="1">
    <citation type="submission" date="2011-10" db="EMBL/GenBank/DDBJ databases">
        <title>The Genome Sequence of Fusobacterium sp. 4_1_13.</title>
        <authorList>
            <consortium name="The Broad Institute Genome Sequencing Platform"/>
            <person name="Earl A."/>
            <person name="Ward D."/>
            <person name="Feldgarden M."/>
            <person name="Gevers D."/>
            <person name="Strauss J."/>
            <person name="Ambrose C."/>
            <person name="Allen-Vercoe E."/>
            <person name="Young S.K."/>
            <person name="Zeng Q."/>
            <person name="Gargeya S."/>
            <person name="Fitzgerald M."/>
            <person name="Haas B."/>
            <person name="Abouelleil A."/>
            <person name="Alvarado L."/>
            <person name="Arachchi H.M."/>
            <person name="Berlin A."/>
            <person name="Brown A."/>
            <person name="Chapman S.B."/>
            <person name="Chen Z."/>
            <person name="Dunbar C."/>
            <person name="Freedman E."/>
            <person name="Gearin G."/>
            <person name="Goldberg J."/>
            <person name="Griggs A."/>
            <person name="Gujja S."/>
            <person name="Heiman D."/>
            <person name="Howarth C."/>
            <person name="Larson L."/>
            <person name="Lui A."/>
            <person name="MacDonald P.J."/>
            <person name="Montmayeur A."/>
            <person name="Murphy C."/>
            <person name="Neiman D."/>
            <person name="Pearson M."/>
            <person name="Priest M."/>
            <person name="Roberts A."/>
            <person name="Saif S."/>
            <person name="Shea T."/>
            <person name="Shenoy N."/>
            <person name="Sisk P."/>
            <person name="Stolte C."/>
            <person name="Sykes S."/>
            <person name="Wortman J."/>
            <person name="Nusbaum C."/>
            <person name="Birren B."/>
        </authorList>
    </citation>
    <scope>NUCLEOTIDE SEQUENCE [LARGE SCALE GENOMIC DNA]</scope>
    <source>
        <strain evidence="12 13">4_1_13</strain>
    </source>
</reference>
<evidence type="ECO:0000313" key="12">
    <source>
        <dbReference type="EMBL" id="EEO40065.1"/>
    </source>
</evidence>
<dbReference type="SMART" id="SM00861">
    <property type="entry name" value="Transket_pyr"/>
    <property type="match status" value="1"/>
</dbReference>
<dbReference type="GO" id="GO:0030976">
    <property type="term" value="F:thiamine pyrophosphate binding"/>
    <property type="evidence" value="ECO:0007669"/>
    <property type="project" value="UniProtKB-UniRule"/>
</dbReference>
<dbReference type="GO" id="GO:0009228">
    <property type="term" value="P:thiamine biosynthetic process"/>
    <property type="evidence" value="ECO:0007669"/>
    <property type="project" value="UniProtKB-UniRule"/>
</dbReference>
<evidence type="ECO:0000256" key="6">
    <source>
        <dbReference type="ARBA" id="ARBA00022842"/>
    </source>
</evidence>
<feature type="binding site" evidence="10">
    <location>
        <position position="343"/>
    </location>
    <ligand>
        <name>thiamine diphosphate</name>
        <dbReference type="ChEBI" id="CHEBI:58937"/>
    </ligand>
</feature>
<feature type="binding site" evidence="10">
    <location>
        <position position="264"/>
    </location>
    <ligand>
        <name>thiamine diphosphate</name>
        <dbReference type="ChEBI" id="CHEBI:58937"/>
    </ligand>
</feature>
<evidence type="ECO:0000256" key="8">
    <source>
        <dbReference type="ARBA" id="ARBA00023052"/>
    </source>
</evidence>
<protein>
    <recommendedName>
        <fullName evidence="10">1-deoxy-D-xylulose-5-phosphate synthase</fullName>
        <ecNumber evidence="10">2.2.1.7</ecNumber>
    </recommendedName>
    <alternativeName>
        <fullName evidence="10">1-deoxyxylulose-5-phosphate synthase</fullName>
        <shortName evidence="10">DXP synthase</shortName>
        <shortName evidence="10">DXPS</shortName>
    </alternativeName>
</protein>
<dbReference type="PANTHER" id="PTHR43322">
    <property type="entry name" value="1-D-DEOXYXYLULOSE 5-PHOSPHATE SYNTHASE-RELATED"/>
    <property type="match status" value="1"/>
</dbReference>
<dbReference type="SUPFAM" id="SSF52518">
    <property type="entry name" value="Thiamin diphosphate-binding fold (THDP-binding)"/>
    <property type="match status" value="2"/>
</dbReference>
<evidence type="ECO:0000256" key="5">
    <source>
        <dbReference type="ARBA" id="ARBA00022723"/>
    </source>
</evidence>
<dbReference type="Gene3D" id="3.40.50.970">
    <property type="match status" value="2"/>
</dbReference>
<dbReference type="UniPathway" id="UPA00064">
    <property type="reaction ID" value="UER00091"/>
</dbReference>
<dbReference type="EC" id="2.2.1.7" evidence="10"/>
<dbReference type="CDD" id="cd07033">
    <property type="entry name" value="TPP_PYR_DXS_TK_like"/>
    <property type="match status" value="1"/>
</dbReference>
<dbReference type="GO" id="GO:0019288">
    <property type="term" value="P:isopentenyl diphosphate biosynthetic process, methylerythritol 4-phosphate pathway"/>
    <property type="evidence" value="ECO:0007669"/>
    <property type="project" value="TreeGrafter"/>
</dbReference>
<dbReference type="PANTHER" id="PTHR43322:SF5">
    <property type="entry name" value="1-DEOXY-D-XYLULOSE-5-PHOSPHATE SYNTHASE, CHLOROPLASTIC"/>
    <property type="match status" value="1"/>
</dbReference>
<dbReference type="AlphaFoldDB" id="A0A0M1VTW2"/>
<proteinExistence type="inferred from homology"/>
<evidence type="ECO:0000259" key="11">
    <source>
        <dbReference type="SMART" id="SM00861"/>
    </source>
</evidence>
<keyword evidence="6 10" id="KW-0460">Magnesium</keyword>
<comment type="function">
    <text evidence="10">Catalyzes the acyloin condensation reaction between C atoms 2 and 3 of pyruvate and glyceraldehyde 3-phosphate to yield 1-deoxy-D-xylulose-5-phosphate (DXP).</text>
</comment>
<dbReference type="RefSeq" id="WP_008802855.1">
    <property type="nucleotide sequence ID" value="NZ_KQ235737.1"/>
</dbReference>
<evidence type="ECO:0000256" key="3">
    <source>
        <dbReference type="ARBA" id="ARBA00011738"/>
    </source>
</evidence>
<dbReference type="InterPro" id="IPR005475">
    <property type="entry name" value="Transketolase-like_Pyr-bd"/>
</dbReference>
<accession>A0A0M1VTW2</accession>
<dbReference type="PROSITE" id="PS00801">
    <property type="entry name" value="TRANSKETOLASE_1"/>
    <property type="match status" value="1"/>
</dbReference>
<dbReference type="GO" id="GO:0008661">
    <property type="term" value="F:1-deoxy-D-xylulose-5-phosphate synthase activity"/>
    <property type="evidence" value="ECO:0007669"/>
    <property type="project" value="UniProtKB-UniRule"/>
</dbReference>
<comment type="cofactor">
    <cofactor evidence="10">
        <name>thiamine diphosphate</name>
        <dbReference type="ChEBI" id="CHEBI:58937"/>
    </cofactor>
    <text evidence="10">Binds 1 thiamine pyrophosphate per subunit.</text>
</comment>
<dbReference type="EMBL" id="ACDE02000019">
    <property type="protein sequence ID" value="EEO40065.1"/>
    <property type="molecule type" value="Genomic_DNA"/>
</dbReference>
<dbReference type="InterPro" id="IPR029061">
    <property type="entry name" value="THDP-binding"/>
</dbReference>
<keyword evidence="7 10" id="KW-0784">Thiamine biosynthesis</keyword>
<organism evidence="12 13">
    <name type="scientific">Fusobacterium vincentii 4_1_13</name>
    <dbReference type="NCBI Taxonomy" id="469606"/>
    <lineage>
        <taxon>Bacteria</taxon>
        <taxon>Fusobacteriati</taxon>
        <taxon>Fusobacteriota</taxon>
        <taxon>Fusobacteriia</taxon>
        <taxon>Fusobacteriales</taxon>
        <taxon>Fusobacteriaceae</taxon>
        <taxon>Fusobacterium</taxon>
    </lineage>
</organism>
<dbReference type="NCBIfam" id="TIGR00204">
    <property type="entry name" value="dxs"/>
    <property type="match status" value="1"/>
</dbReference>
<evidence type="ECO:0000256" key="7">
    <source>
        <dbReference type="ARBA" id="ARBA00022977"/>
    </source>
</evidence>
<dbReference type="CDD" id="cd02007">
    <property type="entry name" value="TPP_DXS"/>
    <property type="match status" value="1"/>
</dbReference>
<feature type="binding site" evidence="10">
    <location>
        <position position="57"/>
    </location>
    <ligand>
        <name>thiamine diphosphate</name>
        <dbReference type="ChEBI" id="CHEBI:58937"/>
    </ligand>
</feature>
<dbReference type="eggNOG" id="COG1154">
    <property type="taxonomic scope" value="Bacteria"/>
</dbReference>
<dbReference type="GO" id="GO:0000287">
    <property type="term" value="F:magnesium ion binding"/>
    <property type="evidence" value="ECO:0007669"/>
    <property type="project" value="UniProtKB-UniRule"/>
</dbReference>
<dbReference type="Pfam" id="PF02780">
    <property type="entry name" value="Transketolase_C"/>
    <property type="match status" value="1"/>
</dbReference>
<keyword evidence="5 10" id="KW-0479">Metal-binding</keyword>
<comment type="catalytic activity">
    <reaction evidence="10">
        <text>D-glyceraldehyde 3-phosphate + pyruvate + H(+) = 1-deoxy-D-xylulose 5-phosphate + CO2</text>
        <dbReference type="Rhea" id="RHEA:12605"/>
        <dbReference type="ChEBI" id="CHEBI:15361"/>
        <dbReference type="ChEBI" id="CHEBI:15378"/>
        <dbReference type="ChEBI" id="CHEBI:16526"/>
        <dbReference type="ChEBI" id="CHEBI:57792"/>
        <dbReference type="ChEBI" id="CHEBI:59776"/>
        <dbReference type="EC" id="2.2.1.7"/>
    </reaction>
</comment>
<dbReference type="Pfam" id="PF02779">
    <property type="entry name" value="Transket_pyr"/>
    <property type="match status" value="1"/>
</dbReference>
<dbReference type="GO" id="GO:0016114">
    <property type="term" value="P:terpenoid biosynthetic process"/>
    <property type="evidence" value="ECO:0007669"/>
    <property type="project" value="UniProtKB-UniRule"/>
</dbReference>
<evidence type="ECO:0000256" key="1">
    <source>
        <dbReference type="ARBA" id="ARBA00004980"/>
    </source>
</evidence>
<feature type="binding site" evidence="10">
    <location>
        <begin position="98"/>
        <end position="100"/>
    </location>
    <ligand>
        <name>thiamine diphosphate</name>
        <dbReference type="ChEBI" id="CHEBI:58937"/>
    </ligand>
</feature>
<dbReference type="HAMAP" id="MF_00315">
    <property type="entry name" value="DXP_synth"/>
    <property type="match status" value="1"/>
</dbReference>
<dbReference type="SUPFAM" id="SSF52922">
    <property type="entry name" value="TK C-terminal domain-like"/>
    <property type="match status" value="1"/>
</dbReference>
<evidence type="ECO:0000256" key="10">
    <source>
        <dbReference type="HAMAP-Rule" id="MF_00315"/>
    </source>
</evidence>
<evidence type="ECO:0000256" key="4">
    <source>
        <dbReference type="ARBA" id="ARBA00022679"/>
    </source>
</evidence>
<dbReference type="Gene3D" id="3.40.50.920">
    <property type="match status" value="1"/>
</dbReference>
<feature type="binding site" evidence="10">
    <location>
        <begin position="126"/>
        <end position="127"/>
    </location>
    <ligand>
        <name>thiamine diphosphate</name>
        <dbReference type="ChEBI" id="CHEBI:58937"/>
    </ligand>
</feature>
<sequence length="600" mass="67635">MNEELTKKCEEIRKKLIEVVSKNGGHLGSNLGVVELTVCLDEVFDFKEDIVLFDVGHQAYVYKILTDRAEKFDTIRTRKGLSPFLDPNESKYDHFVSGHAGTALPAAVGFAIANPDKKVIAVVGDASLSNGHSLEALNYIGYKKLENILVIVNDNEMSIGENVGFISKFLKRVITSGKYLNFREDVKSFINRVKADRVKKTLERLERSIKGYVTPFYALESLGFRFFNVCEGNNIEKLLPMLKKIKDLKGPIVLLVKTEKGKGYCFAEENKEKFHGIAPFDIKTGNTHKSSVSYSEVFGNKILELGKEDKDIYTLSAAMIKGTGLHKFLEEFPERCIDTGIAEGFAVTLAGGLAKSRKKPYVCIYSTFIQRAVSQLIHDISLQNLPVRFIIDRSGIVGEDGKTHNGIYDLSFFLSIQNFTVLCPTTAKELEQALEISKNFNLGPLVIRIPRDSIFDIEDEEPLEIGRWKVIKKGSKNLFIATGTMLKIILEIYDELQNRGIDCTVVSAASVKPLDENYLLNYIKEYDNIFVLEENYVKNSFGTAILEFFNDNGIQKPLHRIALKSAIIPHGKREELLKEEKLKGESLIERIEELIYGRKK</sequence>
<feature type="binding site" evidence="10">
    <location>
        <position position="125"/>
    </location>
    <ligand>
        <name>Mg(2+)</name>
        <dbReference type="ChEBI" id="CHEBI:18420"/>
    </ligand>
</feature>
<dbReference type="InterPro" id="IPR049557">
    <property type="entry name" value="Transketolase_CS"/>
</dbReference>
<dbReference type="GO" id="GO:0005829">
    <property type="term" value="C:cytosol"/>
    <property type="evidence" value="ECO:0007669"/>
    <property type="project" value="TreeGrafter"/>
</dbReference>
<dbReference type="InterPro" id="IPR033248">
    <property type="entry name" value="Transketolase_C"/>
</dbReference>
<comment type="similarity">
    <text evidence="2 10">Belongs to the transketolase family. DXPS subfamily.</text>
</comment>
<keyword evidence="4 10" id="KW-0808">Transferase</keyword>
<dbReference type="InterPro" id="IPR000399">
    <property type="entry name" value="TPP-bd_CS"/>
</dbReference>
<evidence type="ECO:0000313" key="13">
    <source>
        <dbReference type="Proteomes" id="UP000004925"/>
    </source>
</evidence>
<comment type="pathway">
    <text evidence="1 10">Metabolic intermediate biosynthesis; 1-deoxy-D-xylulose 5-phosphate biosynthesis; 1-deoxy-D-xylulose 5-phosphate from D-glyceraldehyde 3-phosphate and pyruvate: step 1/1.</text>
</comment>
<dbReference type="InterPro" id="IPR009014">
    <property type="entry name" value="Transketo_C/PFOR_II"/>
</dbReference>
<keyword evidence="8 10" id="KW-0786">Thiamine pyrophosphate</keyword>
<evidence type="ECO:0000256" key="2">
    <source>
        <dbReference type="ARBA" id="ARBA00011081"/>
    </source>
</evidence>
<keyword evidence="9 10" id="KW-0414">Isoprene biosynthesis</keyword>
<dbReference type="InterPro" id="IPR005477">
    <property type="entry name" value="Dxylulose-5-P_synthase"/>
</dbReference>
<dbReference type="HOGENOM" id="CLU_009227_1_4_0"/>
<evidence type="ECO:0000256" key="9">
    <source>
        <dbReference type="ARBA" id="ARBA00023229"/>
    </source>
</evidence>
<gene>
    <name evidence="10" type="primary">dxs</name>
    <name evidence="12" type="ORF">FSCG_00778</name>
</gene>
<feature type="domain" description="Transketolase-like pyrimidine-binding" evidence="11">
    <location>
        <begin position="292"/>
        <end position="457"/>
    </location>
</feature>
<name>A0A0M1VTW2_FUSVC</name>
<comment type="cofactor">
    <cofactor evidence="10">
        <name>Mg(2+)</name>
        <dbReference type="ChEBI" id="CHEBI:18420"/>
    </cofactor>
    <text evidence="10">Binds 1 Mg(2+) ion per subunit.</text>
</comment>